<evidence type="ECO:0008006" key="4">
    <source>
        <dbReference type="Google" id="ProtNLM"/>
    </source>
</evidence>
<keyword evidence="1" id="KW-0812">Transmembrane</keyword>
<feature type="transmembrane region" description="Helical" evidence="1">
    <location>
        <begin position="173"/>
        <end position="192"/>
    </location>
</feature>
<gene>
    <name evidence="2" type="ORF">LPW39_18610</name>
</gene>
<dbReference type="RefSeq" id="WP_230778584.1">
    <property type="nucleotide sequence ID" value="NZ_JAJNCT010000025.1"/>
</dbReference>
<dbReference type="Proteomes" id="UP001199260">
    <property type="component" value="Unassembled WGS sequence"/>
</dbReference>
<dbReference type="PANTHER" id="PTHR34368:SF1">
    <property type="entry name" value="OS01G0962200 PROTEIN"/>
    <property type="match status" value="1"/>
</dbReference>
<feature type="transmembrane region" description="Helical" evidence="1">
    <location>
        <begin position="57"/>
        <end position="78"/>
    </location>
</feature>
<evidence type="ECO:0000313" key="2">
    <source>
        <dbReference type="EMBL" id="MCD2167136.1"/>
    </source>
</evidence>
<feature type="transmembrane region" description="Helical" evidence="1">
    <location>
        <begin position="90"/>
        <end position="113"/>
    </location>
</feature>
<keyword evidence="1" id="KW-0472">Membrane</keyword>
<dbReference type="PANTHER" id="PTHR34368">
    <property type="entry name" value="OS01G0962200 PROTEIN"/>
    <property type="match status" value="1"/>
</dbReference>
<reference evidence="2 3" key="1">
    <citation type="submission" date="2021-11" db="EMBL/GenBank/DDBJ databases">
        <title>Genome sequence.</title>
        <authorList>
            <person name="Sun Q."/>
        </authorList>
    </citation>
    <scope>NUCLEOTIDE SEQUENCE [LARGE SCALE GENOMIC DNA]</scope>
    <source>
        <strain evidence="2 3">KCTC 12005</strain>
    </source>
</reference>
<keyword evidence="1" id="KW-1133">Transmembrane helix</keyword>
<dbReference type="EMBL" id="JAJNCT010000025">
    <property type="protein sequence ID" value="MCD2167136.1"/>
    <property type="molecule type" value="Genomic_DNA"/>
</dbReference>
<evidence type="ECO:0000256" key="1">
    <source>
        <dbReference type="SAM" id="Phobius"/>
    </source>
</evidence>
<feature type="transmembrane region" description="Helical" evidence="1">
    <location>
        <begin position="17"/>
        <end position="37"/>
    </location>
</feature>
<comment type="caution">
    <text evidence="2">The sequence shown here is derived from an EMBL/GenBank/DDBJ whole genome shotgun (WGS) entry which is preliminary data.</text>
</comment>
<dbReference type="AlphaFoldDB" id="A0AAW4Y2I5"/>
<organism evidence="2 3">
    <name type="scientific">Comamonas koreensis</name>
    <dbReference type="NCBI Taxonomy" id="160825"/>
    <lineage>
        <taxon>Bacteria</taxon>
        <taxon>Pseudomonadati</taxon>
        <taxon>Pseudomonadota</taxon>
        <taxon>Betaproteobacteria</taxon>
        <taxon>Burkholderiales</taxon>
        <taxon>Comamonadaceae</taxon>
        <taxon>Comamonas</taxon>
    </lineage>
</organism>
<feature type="transmembrane region" description="Helical" evidence="1">
    <location>
        <begin position="125"/>
        <end position="143"/>
    </location>
</feature>
<keyword evidence="3" id="KW-1185">Reference proteome</keyword>
<protein>
    <recommendedName>
        <fullName evidence="4">Alkaline phytoceramidase</fullName>
    </recommendedName>
</protein>
<name>A0AAW4Y2I5_9BURK</name>
<feature type="transmembrane region" description="Helical" evidence="1">
    <location>
        <begin position="148"/>
        <end position="167"/>
    </location>
</feature>
<proteinExistence type="predicted"/>
<evidence type="ECO:0000313" key="3">
    <source>
        <dbReference type="Proteomes" id="UP001199260"/>
    </source>
</evidence>
<accession>A0AAW4Y2I5</accession>
<sequence>MTDTSQPPSPRSPAAEYALYAFHAAMLALACLGPYVPQAAHYHDFADQRPLLGLVNAADVLSNLPFLLLGVWGLLATFKTPAETLRSQGATPWLLMVFGGLVLTALGSSYYHLLPGDVRVFWDRMGMVPVFAGVLGLALQSLLNTRAAWLTALCVLLGGPLALWIWLQTGQLLPWAVLQGAGMVLLLVLAVWQQRSPPAAHLMRWPLAGIVAWYALAKLFELGDAAVWAGSGHLVAGHALKHLAAALAVLPLLRSLQQLRHRAHANGASAGTIGGGALGAGRLR</sequence>